<keyword evidence="5" id="KW-0175">Coiled coil</keyword>
<proteinExistence type="inferred from homology"/>
<dbReference type="InterPro" id="IPR008632">
    <property type="entry name" value="Gp-FAR-1"/>
</dbReference>
<evidence type="ECO:0000313" key="7">
    <source>
        <dbReference type="EMBL" id="CAI5441931.1"/>
    </source>
</evidence>
<evidence type="ECO:0000256" key="4">
    <source>
        <dbReference type="ARBA" id="ARBA00022729"/>
    </source>
</evidence>
<dbReference type="Gene3D" id="1.20.120.1100">
    <property type="match status" value="1"/>
</dbReference>
<dbReference type="OrthoDB" id="5856727at2759"/>
<dbReference type="GO" id="GO:0005576">
    <property type="term" value="C:extracellular region"/>
    <property type="evidence" value="ECO:0007669"/>
    <property type="project" value="UniProtKB-SubCell"/>
</dbReference>
<evidence type="ECO:0000313" key="8">
    <source>
        <dbReference type="Proteomes" id="UP001152747"/>
    </source>
</evidence>
<comment type="caution">
    <text evidence="7">The sequence shown here is derived from an EMBL/GenBank/DDBJ whole genome shotgun (WGS) entry which is preliminary data.</text>
</comment>
<dbReference type="Pfam" id="PF05823">
    <property type="entry name" value="Gp-FAR-1"/>
    <property type="match status" value="1"/>
</dbReference>
<dbReference type="Proteomes" id="UP001152747">
    <property type="component" value="Unassembled WGS sequence"/>
</dbReference>
<keyword evidence="4" id="KW-0732">Signal</keyword>
<reference evidence="7" key="1">
    <citation type="submission" date="2022-11" db="EMBL/GenBank/DDBJ databases">
        <authorList>
            <person name="Kikuchi T."/>
        </authorList>
    </citation>
    <scope>NUCLEOTIDE SEQUENCE</scope>
    <source>
        <strain evidence="7">PS1010</strain>
    </source>
</reference>
<sequence>MSVTTIPDSVRTLFPKEQLEFSSTITSDEAPVLRGVFEKHSCFSQCGEMIEEVSKKNPDLGKRLAHVLSENNKRLSGLSPAAKTFAIQIIHMVTNTLTSLTLGKQIDDTEANRLHQEFKKLPAEDQAALKKNNPDISF</sequence>
<comment type="subcellular location">
    <subcellularLocation>
        <location evidence="1">Secreted</location>
    </subcellularLocation>
</comment>
<evidence type="ECO:0000256" key="3">
    <source>
        <dbReference type="ARBA" id="ARBA00022525"/>
    </source>
</evidence>
<evidence type="ECO:0000256" key="2">
    <source>
        <dbReference type="ARBA" id="ARBA00006648"/>
    </source>
</evidence>
<evidence type="ECO:0000256" key="6">
    <source>
        <dbReference type="ARBA" id="ARBA00023121"/>
    </source>
</evidence>
<dbReference type="EMBL" id="CANHGI010000002">
    <property type="protein sequence ID" value="CAI5441931.1"/>
    <property type="molecule type" value="Genomic_DNA"/>
</dbReference>
<evidence type="ECO:0000256" key="1">
    <source>
        <dbReference type="ARBA" id="ARBA00004613"/>
    </source>
</evidence>
<evidence type="ECO:0000256" key="5">
    <source>
        <dbReference type="ARBA" id="ARBA00023054"/>
    </source>
</evidence>
<keyword evidence="3" id="KW-0964">Secreted</keyword>
<protein>
    <submittedName>
        <fullName evidence="7">Uncharacterized protein</fullName>
    </submittedName>
</protein>
<dbReference type="AlphaFoldDB" id="A0A9P1IBK0"/>
<dbReference type="GO" id="GO:0008289">
    <property type="term" value="F:lipid binding"/>
    <property type="evidence" value="ECO:0007669"/>
    <property type="project" value="UniProtKB-KW"/>
</dbReference>
<comment type="similarity">
    <text evidence="2">Belongs to the fatty-acid and retinol-binding protein (FARBP) family.</text>
</comment>
<keyword evidence="8" id="KW-1185">Reference proteome</keyword>
<accession>A0A9P1IBK0</accession>
<name>A0A9P1IBK0_9PELO</name>
<keyword evidence="6" id="KW-0446">Lipid-binding</keyword>
<organism evidence="7 8">
    <name type="scientific">Caenorhabditis angaria</name>
    <dbReference type="NCBI Taxonomy" id="860376"/>
    <lineage>
        <taxon>Eukaryota</taxon>
        <taxon>Metazoa</taxon>
        <taxon>Ecdysozoa</taxon>
        <taxon>Nematoda</taxon>
        <taxon>Chromadorea</taxon>
        <taxon>Rhabditida</taxon>
        <taxon>Rhabditina</taxon>
        <taxon>Rhabditomorpha</taxon>
        <taxon>Rhabditoidea</taxon>
        <taxon>Rhabditidae</taxon>
        <taxon>Peloderinae</taxon>
        <taxon>Caenorhabditis</taxon>
    </lineage>
</organism>
<gene>
    <name evidence="7" type="ORF">CAMP_LOCUS4568</name>
</gene>